<dbReference type="Gene3D" id="3.40.1810.10">
    <property type="entry name" value="Transcription factor, MADS-box"/>
    <property type="match status" value="1"/>
</dbReference>
<keyword evidence="4" id="KW-0804">Transcription</keyword>
<evidence type="ECO:0000256" key="4">
    <source>
        <dbReference type="ARBA" id="ARBA00023163"/>
    </source>
</evidence>
<sequence>MDAPKKFKSNNKTKTTKGRQKVEIKKVEKKSNLQVTFSKRRQGLFKKASELCVLCGAKVGIIVFSPKDKPFCFGHPDVNAVVDQYLLENENPSFEEHRDVCRCHELIPLNKEYEEAVMEWEREKMIAEAIKQGKIRFEEFWWDRDIDSMGMEELEEYVNAMEEMRNRLVMRANELITMEVAAATAAAKTEVADGEIADNGFTDSPDPGLGPCGGVGVQF</sequence>
<keyword evidence="6" id="KW-0175">Coiled coil</keyword>
<feature type="compositionally biased region" description="Gly residues" evidence="7">
    <location>
        <begin position="210"/>
        <end position="219"/>
    </location>
</feature>
<feature type="region of interest" description="Disordered" evidence="7">
    <location>
        <begin position="200"/>
        <end position="219"/>
    </location>
</feature>
<dbReference type="SUPFAM" id="SSF55455">
    <property type="entry name" value="SRF-like"/>
    <property type="match status" value="1"/>
</dbReference>
<dbReference type="EMBL" id="BPVZ01000063">
    <property type="protein sequence ID" value="GKV23609.1"/>
    <property type="molecule type" value="Genomic_DNA"/>
</dbReference>
<feature type="compositionally biased region" description="Basic residues" evidence="7">
    <location>
        <begin position="1"/>
        <end position="19"/>
    </location>
</feature>
<evidence type="ECO:0000313" key="9">
    <source>
        <dbReference type="EMBL" id="GKV23609.1"/>
    </source>
</evidence>
<name>A0AAV5KGE8_9ROSI</name>
<dbReference type="GO" id="GO:0000978">
    <property type="term" value="F:RNA polymerase II cis-regulatory region sequence-specific DNA binding"/>
    <property type="evidence" value="ECO:0007669"/>
    <property type="project" value="TreeGrafter"/>
</dbReference>
<dbReference type="Proteomes" id="UP001054252">
    <property type="component" value="Unassembled WGS sequence"/>
</dbReference>
<reference evidence="9 10" key="1">
    <citation type="journal article" date="2021" name="Commun. Biol.">
        <title>The genome of Shorea leprosula (Dipterocarpaceae) highlights the ecological relevance of drought in aseasonal tropical rainforests.</title>
        <authorList>
            <person name="Ng K.K.S."/>
            <person name="Kobayashi M.J."/>
            <person name="Fawcett J.A."/>
            <person name="Hatakeyama M."/>
            <person name="Paape T."/>
            <person name="Ng C.H."/>
            <person name="Ang C.C."/>
            <person name="Tnah L.H."/>
            <person name="Lee C.T."/>
            <person name="Nishiyama T."/>
            <person name="Sese J."/>
            <person name="O'Brien M.J."/>
            <person name="Copetti D."/>
            <person name="Mohd Noor M.I."/>
            <person name="Ong R.C."/>
            <person name="Putra M."/>
            <person name="Sireger I.Z."/>
            <person name="Indrioko S."/>
            <person name="Kosugi Y."/>
            <person name="Izuno A."/>
            <person name="Isagi Y."/>
            <person name="Lee S.L."/>
            <person name="Shimizu K.K."/>
        </authorList>
    </citation>
    <scope>NUCLEOTIDE SEQUENCE [LARGE SCALE GENOMIC DNA]</scope>
    <source>
        <strain evidence="9">214</strain>
    </source>
</reference>
<dbReference type="GO" id="GO:0000981">
    <property type="term" value="F:DNA-binding transcription factor activity, RNA polymerase II-specific"/>
    <property type="evidence" value="ECO:0007669"/>
    <property type="project" value="TreeGrafter"/>
</dbReference>
<feature type="region of interest" description="Disordered" evidence="7">
    <location>
        <begin position="1"/>
        <end position="22"/>
    </location>
</feature>
<feature type="coiled-coil region" evidence="6">
    <location>
        <begin position="110"/>
        <end position="171"/>
    </location>
</feature>
<dbReference type="PANTHER" id="PTHR11945:SF610">
    <property type="entry name" value="AGAMOUS-LIKE MADS-BOX PROTEIN AGL61"/>
    <property type="match status" value="1"/>
</dbReference>
<dbReference type="PROSITE" id="PS50066">
    <property type="entry name" value="MADS_BOX_2"/>
    <property type="match status" value="1"/>
</dbReference>
<evidence type="ECO:0000313" key="10">
    <source>
        <dbReference type="Proteomes" id="UP001054252"/>
    </source>
</evidence>
<keyword evidence="2" id="KW-0805">Transcription regulation</keyword>
<dbReference type="Pfam" id="PF00319">
    <property type="entry name" value="SRF-TF"/>
    <property type="match status" value="1"/>
</dbReference>
<keyword evidence="10" id="KW-1185">Reference proteome</keyword>
<dbReference type="SMART" id="SM00432">
    <property type="entry name" value="MADS"/>
    <property type="match status" value="1"/>
</dbReference>
<evidence type="ECO:0000256" key="3">
    <source>
        <dbReference type="ARBA" id="ARBA00023125"/>
    </source>
</evidence>
<keyword evidence="3" id="KW-0238">DNA-binding</keyword>
<evidence type="ECO:0000256" key="6">
    <source>
        <dbReference type="SAM" id="Coils"/>
    </source>
</evidence>
<comment type="caution">
    <text evidence="9">The sequence shown here is derived from an EMBL/GenBank/DDBJ whole genome shotgun (WGS) entry which is preliminary data.</text>
</comment>
<accession>A0AAV5KGE8</accession>
<dbReference type="InterPro" id="IPR036879">
    <property type="entry name" value="TF_MADSbox_sf"/>
</dbReference>
<evidence type="ECO:0000256" key="5">
    <source>
        <dbReference type="ARBA" id="ARBA00023242"/>
    </source>
</evidence>
<evidence type="ECO:0000256" key="2">
    <source>
        <dbReference type="ARBA" id="ARBA00023015"/>
    </source>
</evidence>
<organism evidence="9 10">
    <name type="scientific">Rubroshorea leprosula</name>
    <dbReference type="NCBI Taxonomy" id="152421"/>
    <lineage>
        <taxon>Eukaryota</taxon>
        <taxon>Viridiplantae</taxon>
        <taxon>Streptophyta</taxon>
        <taxon>Embryophyta</taxon>
        <taxon>Tracheophyta</taxon>
        <taxon>Spermatophyta</taxon>
        <taxon>Magnoliopsida</taxon>
        <taxon>eudicotyledons</taxon>
        <taxon>Gunneridae</taxon>
        <taxon>Pentapetalae</taxon>
        <taxon>rosids</taxon>
        <taxon>malvids</taxon>
        <taxon>Malvales</taxon>
        <taxon>Dipterocarpaceae</taxon>
        <taxon>Rubroshorea</taxon>
    </lineage>
</organism>
<dbReference type="GO" id="GO:0046983">
    <property type="term" value="F:protein dimerization activity"/>
    <property type="evidence" value="ECO:0007669"/>
    <property type="project" value="InterPro"/>
</dbReference>
<protein>
    <recommendedName>
        <fullName evidence="8">MADS-box domain-containing protein</fullName>
    </recommendedName>
</protein>
<comment type="subcellular location">
    <subcellularLocation>
        <location evidence="1">Nucleus</location>
    </subcellularLocation>
</comment>
<feature type="domain" description="MADS-box" evidence="8">
    <location>
        <begin position="17"/>
        <end position="77"/>
    </location>
</feature>
<dbReference type="GO" id="GO:0005634">
    <property type="term" value="C:nucleus"/>
    <property type="evidence" value="ECO:0007669"/>
    <property type="project" value="UniProtKB-SubCell"/>
</dbReference>
<evidence type="ECO:0000256" key="1">
    <source>
        <dbReference type="ARBA" id="ARBA00004123"/>
    </source>
</evidence>
<keyword evidence="5" id="KW-0539">Nucleus</keyword>
<dbReference type="InterPro" id="IPR002100">
    <property type="entry name" value="TF_MADSbox"/>
</dbReference>
<dbReference type="PANTHER" id="PTHR11945">
    <property type="entry name" value="MADS BOX PROTEIN"/>
    <property type="match status" value="1"/>
</dbReference>
<gene>
    <name evidence="9" type="ORF">SLEP1_g33317</name>
</gene>
<evidence type="ECO:0000256" key="7">
    <source>
        <dbReference type="SAM" id="MobiDB-lite"/>
    </source>
</evidence>
<proteinExistence type="predicted"/>
<dbReference type="PRINTS" id="PR00404">
    <property type="entry name" value="MADSDOMAIN"/>
</dbReference>
<dbReference type="FunFam" id="3.40.1810.10:FF:000006">
    <property type="entry name" value="Agamous-like MADS-box protein AGL62"/>
    <property type="match status" value="1"/>
</dbReference>
<evidence type="ECO:0000259" key="8">
    <source>
        <dbReference type="PROSITE" id="PS50066"/>
    </source>
</evidence>
<dbReference type="AlphaFoldDB" id="A0AAV5KGE8"/>